<keyword evidence="6" id="KW-0238">DNA-binding</keyword>
<comment type="caution">
    <text evidence="10">The sequence shown here is derived from an EMBL/GenBank/DDBJ whole genome shotgun (WGS) entry which is preliminary data.</text>
</comment>
<feature type="region of interest" description="Disordered" evidence="8">
    <location>
        <begin position="213"/>
        <end position="238"/>
    </location>
</feature>
<dbReference type="GO" id="GO:0003677">
    <property type="term" value="F:DNA binding"/>
    <property type="evidence" value="ECO:0007669"/>
    <property type="project" value="UniProtKB-KW"/>
</dbReference>
<reference evidence="10" key="1">
    <citation type="submission" date="2019-09" db="EMBL/GenBank/DDBJ databases">
        <title>Draft genome information of white flower Hibiscus syriacus.</title>
        <authorList>
            <person name="Kim Y.-M."/>
        </authorList>
    </citation>
    <scope>NUCLEOTIDE SEQUENCE [LARGE SCALE GENOMIC DNA]</scope>
    <source>
        <strain evidence="10">YM2019G1</strain>
    </source>
</reference>
<keyword evidence="11" id="KW-1185">Reference proteome</keyword>
<protein>
    <recommendedName>
        <fullName evidence="9">SAM-dependent MTase DRM-type domain-containing protein</fullName>
    </recommendedName>
</protein>
<evidence type="ECO:0000256" key="5">
    <source>
        <dbReference type="ARBA" id="ARBA00022737"/>
    </source>
</evidence>
<name>A0A6A2Z811_HIBSY</name>
<evidence type="ECO:0000256" key="6">
    <source>
        <dbReference type="ARBA" id="ARBA00023125"/>
    </source>
</evidence>
<evidence type="ECO:0000256" key="1">
    <source>
        <dbReference type="ARBA" id="ARBA00004123"/>
    </source>
</evidence>
<keyword evidence="2" id="KW-0489">Methyltransferase</keyword>
<keyword evidence="5" id="KW-0677">Repeat</keyword>
<accession>A0A6A2Z811</accession>
<organism evidence="10 11">
    <name type="scientific">Hibiscus syriacus</name>
    <name type="common">Rose of Sharon</name>
    <dbReference type="NCBI Taxonomy" id="106335"/>
    <lineage>
        <taxon>Eukaryota</taxon>
        <taxon>Viridiplantae</taxon>
        <taxon>Streptophyta</taxon>
        <taxon>Embryophyta</taxon>
        <taxon>Tracheophyta</taxon>
        <taxon>Spermatophyta</taxon>
        <taxon>Magnoliopsida</taxon>
        <taxon>eudicotyledons</taxon>
        <taxon>Gunneridae</taxon>
        <taxon>Pentapetalae</taxon>
        <taxon>rosids</taxon>
        <taxon>malvids</taxon>
        <taxon>Malvales</taxon>
        <taxon>Malvaceae</taxon>
        <taxon>Malvoideae</taxon>
        <taxon>Hibiscus</taxon>
    </lineage>
</organism>
<dbReference type="AlphaFoldDB" id="A0A6A2Z811"/>
<keyword evidence="7" id="KW-0539">Nucleus</keyword>
<feature type="compositionally biased region" description="Basic and acidic residues" evidence="8">
    <location>
        <begin position="221"/>
        <end position="238"/>
    </location>
</feature>
<evidence type="ECO:0000256" key="3">
    <source>
        <dbReference type="ARBA" id="ARBA00022679"/>
    </source>
</evidence>
<sequence>MIGSGVPTEPDQITQRTLPEDAIGSSYFYYENVALAPVNVWTGISQYLFDVEPEFVDSKHFHATTLKRGYIHNLPIENKFSLILFPPCADKGYARFLKLVMMSHLRVFRKVAFYCLGIPLKTDVKELNGDQLEQLMGRFGGFNLVVDGIQCNNLTGRNKHHHDELDDFLLVHFLAMTATTIVSSAAPKYALQYLTLPEPWKVCAICSQIQQSSEGSNGYHLNKENDRHGRGSKDVSRLEPTPECRLLIMSPASVTSSILQTFWLLGPFAFKKVKCFIIMASFILFLQQRMKEFCKVLPLSGTSSGIAVLHLRA</sequence>
<feature type="domain" description="SAM-dependent MTase DRM-type" evidence="9">
    <location>
        <begin position="14"/>
        <end position="87"/>
    </location>
</feature>
<dbReference type="Proteomes" id="UP000436088">
    <property type="component" value="Unassembled WGS sequence"/>
</dbReference>
<dbReference type="PANTHER" id="PTHR23068:SF25">
    <property type="entry name" value="DNA (CYTOSINE-5)-METHYLTRANSFERASE DRM2"/>
    <property type="match status" value="1"/>
</dbReference>
<evidence type="ECO:0000256" key="7">
    <source>
        <dbReference type="ARBA" id="ARBA00023242"/>
    </source>
</evidence>
<proteinExistence type="predicted"/>
<evidence type="ECO:0000256" key="2">
    <source>
        <dbReference type="ARBA" id="ARBA00022603"/>
    </source>
</evidence>
<keyword evidence="4" id="KW-0949">S-adenosyl-L-methionine</keyword>
<dbReference type="GO" id="GO:0032259">
    <property type="term" value="P:methylation"/>
    <property type="evidence" value="ECO:0007669"/>
    <property type="project" value="UniProtKB-KW"/>
</dbReference>
<dbReference type="PANTHER" id="PTHR23068">
    <property type="entry name" value="DNA CYTOSINE-5- -METHYLTRANSFERASE 3-RELATED"/>
    <property type="match status" value="1"/>
</dbReference>
<keyword evidence="3" id="KW-0808">Transferase</keyword>
<evidence type="ECO:0000256" key="4">
    <source>
        <dbReference type="ARBA" id="ARBA00022691"/>
    </source>
</evidence>
<comment type="subcellular location">
    <subcellularLocation>
        <location evidence="1">Nucleus</location>
    </subcellularLocation>
</comment>
<dbReference type="GO" id="GO:0005634">
    <property type="term" value="C:nucleus"/>
    <property type="evidence" value="ECO:0007669"/>
    <property type="project" value="UniProtKB-SubCell"/>
</dbReference>
<evidence type="ECO:0000313" key="11">
    <source>
        <dbReference type="Proteomes" id="UP000436088"/>
    </source>
</evidence>
<gene>
    <name evidence="10" type="ORF">F3Y22_tig00111008pilonHSYRG00245</name>
</gene>
<dbReference type="GO" id="GO:0003886">
    <property type="term" value="F:DNA (cytosine-5-)-methyltransferase activity"/>
    <property type="evidence" value="ECO:0007669"/>
    <property type="project" value="TreeGrafter"/>
</dbReference>
<dbReference type="EMBL" id="VEPZ02001200">
    <property type="protein sequence ID" value="KAE8687827.1"/>
    <property type="molecule type" value="Genomic_DNA"/>
</dbReference>
<dbReference type="InterPro" id="IPR030380">
    <property type="entry name" value="SAM_MeTfrase_DRM"/>
</dbReference>
<evidence type="ECO:0000259" key="9">
    <source>
        <dbReference type="PROSITE" id="PS51680"/>
    </source>
</evidence>
<evidence type="ECO:0000256" key="8">
    <source>
        <dbReference type="SAM" id="MobiDB-lite"/>
    </source>
</evidence>
<evidence type="ECO:0000313" key="10">
    <source>
        <dbReference type="EMBL" id="KAE8687827.1"/>
    </source>
</evidence>
<dbReference type="InterPro" id="IPR050390">
    <property type="entry name" value="C5-Methyltransferase"/>
</dbReference>
<dbReference type="PROSITE" id="PS51680">
    <property type="entry name" value="SAM_MT_DRM"/>
    <property type="match status" value="1"/>
</dbReference>